<name>A0AAW3JQM0_9FIRM</name>
<organism evidence="2 3">
    <name type="scientific">Butyribacter intestini</name>
    <dbReference type="NCBI Taxonomy" id="1703332"/>
    <lineage>
        <taxon>Bacteria</taxon>
        <taxon>Bacillati</taxon>
        <taxon>Bacillota</taxon>
        <taxon>Clostridia</taxon>
        <taxon>Lachnospirales</taxon>
        <taxon>Lachnospiraceae</taxon>
        <taxon>Butyribacter</taxon>
    </lineage>
</organism>
<evidence type="ECO:0000256" key="1">
    <source>
        <dbReference type="SAM" id="SignalP"/>
    </source>
</evidence>
<feature type="signal peptide" evidence="1">
    <location>
        <begin position="1"/>
        <end position="25"/>
    </location>
</feature>
<reference evidence="2 3" key="1">
    <citation type="submission" date="2015-10" db="EMBL/GenBank/DDBJ databases">
        <title>Butyribacter intestini gen. nov., sp. nov., a butyric acid-producing bacterium of the family Lachnospiraceae isolated from the human faeces.</title>
        <authorList>
            <person name="Zou Y."/>
            <person name="Xue W."/>
            <person name="Luo G."/>
            <person name="Lv M."/>
        </authorList>
    </citation>
    <scope>NUCLEOTIDE SEQUENCE [LARGE SCALE GENOMIC DNA]</scope>
    <source>
        <strain evidence="2 3">TF01-11</strain>
    </source>
</reference>
<keyword evidence="1" id="KW-0732">Signal</keyword>
<dbReference type="RefSeq" id="WP_055944734.1">
    <property type="nucleotide sequence ID" value="NZ_JAQDCV010000005.1"/>
</dbReference>
<evidence type="ECO:0008006" key="4">
    <source>
        <dbReference type="Google" id="ProtNLM"/>
    </source>
</evidence>
<comment type="caution">
    <text evidence="2">The sequence shown here is derived from an EMBL/GenBank/DDBJ whole genome shotgun (WGS) entry which is preliminary data.</text>
</comment>
<evidence type="ECO:0000313" key="2">
    <source>
        <dbReference type="EMBL" id="KQC85148.1"/>
    </source>
</evidence>
<dbReference type="EMBL" id="LLKB01000005">
    <property type="protein sequence ID" value="KQC85148.1"/>
    <property type="molecule type" value="Genomic_DNA"/>
</dbReference>
<dbReference type="Proteomes" id="UP000050833">
    <property type="component" value="Unassembled WGS sequence"/>
</dbReference>
<gene>
    <name evidence="2" type="ORF">APZ18_10635</name>
</gene>
<proteinExistence type="predicted"/>
<evidence type="ECO:0000313" key="3">
    <source>
        <dbReference type="Proteomes" id="UP000050833"/>
    </source>
</evidence>
<protein>
    <recommendedName>
        <fullName evidence="4">DUF5057 domain-containing protein</fullName>
    </recommendedName>
</protein>
<keyword evidence="3" id="KW-1185">Reference proteome</keyword>
<sequence length="1540" mass="175962">MLKNKIKYLLCAALCLALFAGISIYAVHMKNMKVNADETEKEEVVSRGVIDNYAQLPKEKRDGTTKAEVGTKKNPFLILEIVPCNEFAEIGYLISGCEPVKVEEMYGRGDLRTVQSASGAKVTQNICYFFPDEEEGNPKNYDSAPGKYWADITLKGYYEKVGENQGYFKQDSDGNIVKSGKNQGDIIWHTVNDFEKGKYEGINFEDDISVLKNKGDRLYTKRKSDKDDADRALITHAYYNFENSDYFLKDSLGLTQEEADKFSIVIKTITPSELKKNSAWIDCSNLIYVNPKTHFGNDLINIWKNDNYRRTSESPTYTGSDYGNKQTFVGNDISWENTEKIYKKVTAETDYAGIIMDVKTHDGANGNKKVKVQVYDQNLQKLQIKNNGEKYKTIESSNASDNNVYKLILMLYSMDSKAFNKLYFDKDNPKIKTITNKNGETEGVDTLQTGDAAKYWCSYTFLLFDTEQKKYWQGNDYYYNWDVYSYWTKDEAWEKYKTHLEFSQYRPWVRDHIYVYNSDSSLPQSYMNQGSATNPNKNKFDGYYESVKEYLDSRFGTDEEIEKALKSSDKEVREAAQKAKNEKANYKETPSNAVRYILGIHSNSNNNEIKLEKDSVKVLDIEPSVGLKQKDSATNVNQVDSDYKLTEEDVRGILTNGVLSKYDGKIEITHMTTAEFIGRTEDLNSTYDMIYMGMDSGAYNKNSNGMTVWNDKSMNGKIYFHTGDKITSSEQKISLKGIKEDRSVKYLWSVIKKAAVNSTELRYPGNDITAIKEKELKDFVKSGRPVVMEESLYNNDTTYVDQYSNISDFIKTDFEADSAYNGNRIYSESDSNGIVKAINSTNSVSVEFSEMPRKYNGDTGTGNNSNKITHPNYLEKDSDGRAILPFKFTVTYKKAQSDDDSAKSVRYAYKVYIDKNQDSKFTESESVYSSLGKDDSEFEAVALKNGESRIFSNENFKLDKEYVGLISWKIVIYDVDNSSVRFVKTGCSAAAKSSDSDKKKVNVLQIMPDPEKAKANRVTDGMLDLSTSAIFKKYYQNIEDYKITVDTMTVEEFEQIFKEYHDKTDNDFEFDNSKEISFDTGKQNPKNYNLTDENNVIRNKLKDYNMFIFGFGDMYCLEDISNEHGAVDFIKYFIAQKKSVLFTHDITSLNDVGEGIYGYTANALLRDVMGMNRYKAVGNPAKTAMTENDKNILINYQKERAYDTVKDIAGNTLDALHGYTYVALRRLGYNGAYDEKVPYRYMITGVDGNPVYKDNNNSNNRNSKNCGFSNDNDCTTKISKVNDGQITSYPYHIDKDKFNVATTHSQYYQLNMEDSEVTVWYTLDDDGKNNNRGYTTQSAHAYGVSPNDTANNYYIYSKGNVFYSSVGHSTVTNDMEAKLFVNTMIAAYRASYQSPYVEVQNAEQIDENSRIYQITSEEEYGKKSDGTIRVYFRPTDENLTGSKFTCSIYYPATDGTESGDTDSYITGDKIYRKDTGKSVSESVSKSYTLSRDHIYYFDYPKKYLSDASRCKIIFKLMSKEVKEPGYTTLNMIKKQMFELD</sequence>
<feature type="chain" id="PRO_5043475625" description="DUF5057 domain-containing protein" evidence="1">
    <location>
        <begin position="26"/>
        <end position="1540"/>
    </location>
</feature>
<accession>A0AAW3JQM0</accession>